<name>X1D5H7_9ZZZZ</name>
<gene>
    <name evidence="1" type="ORF">S01H4_47993</name>
</gene>
<comment type="caution">
    <text evidence="1">The sequence shown here is derived from an EMBL/GenBank/DDBJ whole genome shotgun (WGS) entry which is preliminary data.</text>
</comment>
<dbReference type="EMBL" id="BART01027011">
    <property type="protein sequence ID" value="GAH03520.1"/>
    <property type="molecule type" value="Genomic_DNA"/>
</dbReference>
<organism evidence="1">
    <name type="scientific">marine sediment metagenome</name>
    <dbReference type="NCBI Taxonomy" id="412755"/>
    <lineage>
        <taxon>unclassified sequences</taxon>
        <taxon>metagenomes</taxon>
        <taxon>ecological metagenomes</taxon>
    </lineage>
</organism>
<feature type="non-terminal residue" evidence="1">
    <location>
        <position position="1"/>
    </location>
</feature>
<proteinExistence type="predicted"/>
<protein>
    <submittedName>
        <fullName evidence="1">Uncharacterized protein</fullName>
    </submittedName>
</protein>
<reference evidence="1" key="1">
    <citation type="journal article" date="2014" name="Front. Microbiol.">
        <title>High frequency of phylogenetically diverse reductive dehalogenase-homologous genes in deep subseafloor sedimentary metagenomes.</title>
        <authorList>
            <person name="Kawai M."/>
            <person name="Futagami T."/>
            <person name="Toyoda A."/>
            <person name="Takaki Y."/>
            <person name="Nishi S."/>
            <person name="Hori S."/>
            <person name="Arai W."/>
            <person name="Tsubouchi T."/>
            <person name="Morono Y."/>
            <person name="Uchiyama I."/>
            <person name="Ito T."/>
            <person name="Fujiyama A."/>
            <person name="Inagaki F."/>
            <person name="Takami H."/>
        </authorList>
    </citation>
    <scope>NUCLEOTIDE SEQUENCE</scope>
    <source>
        <strain evidence="1">Expedition CK06-06</strain>
    </source>
</reference>
<evidence type="ECO:0000313" key="1">
    <source>
        <dbReference type="EMBL" id="GAH03520.1"/>
    </source>
</evidence>
<accession>X1D5H7</accession>
<dbReference type="AlphaFoldDB" id="X1D5H7"/>
<sequence length="58" mass="6422">RIKIKPIDHALMNGLSLTGVSARGRTFDIEINDNTYTVSEAGREMTKALGEEVIFNLD</sequence>